<feature type="transmembrane region" description="Helical" evidence="7">
    <location>
        <begin position="186"/>
        <end position="203"/>
    </location>
</feature>
<evidence type="ECO:0000256" key="5">
    <source>
        <dbReference type="ARBA" id="ARBA00022989"/>
    </source>
</evidence>
<evidence type="ECO:0000313" key="9">
    <source>
        <dbReference type="Proteomes" id="UP000231322"/>
    </source>
</evidence>
<dbReference type="GO" id="GO:0005345">
    <property type="term" value="F:purine nucleobase transmembrane transporter activity"/>
    <property type="evidence" value="ECO:0007669"/>
    <property type="project" value="TreeGrafter"/>
</dbReference>
<evidence type="ECO:0000256" key="4">
    <source>
        <dbReference type="ARBA" id="ARBA00022692"/>
    </source>
</evidence>
<feature type="transmembrane region" description="Helical" evidence="7">
    <location>
        <begin position="427"/>
        <end position="445"/>
    </location>
</feature>
<comment type="subcellular location">
    <subcellularLocation>
        <location evidence="1">Membrane</location>
        <topology evidence="1">Multi-pass membrane protein</topology>
    </subcellularLocation>
</comment>
<organism evidence="8 9">
    <name type="scientific">Clostridium combesii</name>
    <dbReference type="NCBI Taxonomy" id="39481"/>
    <lineage>
        <taxon>Bacteria</taxon>
        <taxon>Bacillati</taxon>
        <taxon>Bacillota</taxon>
        <taxon>Clostridia</taxon>
        <taxon>Eubacteriales</taxon>
        <taxon>Clostridiaceae</taxon>
        <taxon>Clostridium</taxon>
    </lineage>
</organism>
<feature type="transmembrane region" description="Helical" evidence="7">
    <location>
        <begin position="67"/>
        <end position="91"/>
    </location>
</feature>
<evidence type="ECO:0000256" key="2">
    <source>
        <dbReference type="ARBA" id="ARBA00005697"/>
    </source>
</evidence>
<evidence type="ECO:0000256" key="1">
    <source>
        <dbReference type="ARBA" id="ARBA00004141"/>
    </source>
</evidence>
<feature type="transmembrane region" description="Helical" evidence="7">
    <location>
        <begin position="257"/>
        <end position="277"/>
    </location>
</feature>
<keyword evidence="6 7" id="KW-0472">Membrane</keyword>
<dbReference type="RefSeq" id="WP_099839865.1">
    <property type="nucleotide sequence ID" value="NZ_PEIK01000012.1"/>
</dbReference>
<keyword evidence="3" id="KW-0813">Transport</keyword>
<feature type="transmembrane region" description="Helical" evidence="7">
    <location>
        <begin position="358"/>
        <end position="377"/>
    </location>
</feature>
<gene>
    <name evidence="8" type="ORF">CS538_14180</name>
</gene>
<dbReference type="PANTHER" id="PTHR43337">
    <property type="entry name" value="XANTHINE/URACIL PERMEASE C887.17-RELATED"/>
    <property type="match status" value="1"/>
</dbReference>
<evidence type="ECO:0000256" key="3">
    <source>
        <dbReference type="ARBA" id="ARBA00022448"/>
    </source>
</evidence>
<evidence type="ECO:0000313" key="8">
    <source>
        <dbReference type="EMBL" id="PIH03235.1"/>
    </source>
</evidence>
<dbReference type="AlphaFoldDB" id="A0A2G7HDR1"/>
<dbReference type="Pfam" id="PF00860">
    <property type="entry name" value="Xan_ur_permease"/>
    <property type="match status" value="1"/>
</dbReference>
<evidence type="ECO:0000256" key="7">
    <source>
        <dbReference type="SAM" id="Phobius"/>
    </source>
</evidence>
<keyword evidence="5 7" id="KW-1133">Transmembrane helix</keyword>
<feature type="transmembrane region" description="Helical" evidence="7">
    <location>
        <begin position="210"/>
        <end position="227"/>
    </location>
</feature>
<dbReference type="InterPro" id="IPR045018">
    <property type="entry name" value="Azg-like"/>
</dbReference>
<feature type="transmembrane region" description="Helical" evidence="7">
    <location>
        <begin position="153"/>
        <end position="180"/>
    </location>
</feature>
<reference evidence="8 9" key="1">
    <citation type="submission" date="2017-10" db="EMBL/GenBank/DDBJ databases">
        <title>Reclassification of Eubacterium combesii and discrepancies in the nomenclature of botulinum neurotoxin producing clostridia. Request for an Opinion.</title>
        <authorList>
            <person name="Dobritsa A.P."/>
            <person name="Kutumbaka K.K."/>
            <person name="Samadpour M."/>
        </authorList>
    </citation>
    <scope>NUCLEOTIDE SEQUENCE [LARGE SCALE GENOMIC DNA]</scope>
    <source>
        <strain evidence="8 9">DSM 20696</strain>
    </source>
</reference>
<comment type="similarity">
    <text evidence="2">Belongs to the nucleobase:cation symporter-2 (NCS2) (TC 2.A.40) family. Azg-like subfamily.</text>
</comment>
<proteinExistence type="inferred from homology"/>
<dbReference type="PANTHER" id="PTHR43337:SF2">
    <property type="entry name" value="XANTHINE_URACIL PERMEASE"/>
    <property type="match status" value="1"/>
</dbReference>
<name>A0A2G7HDR1_9CLOT</name>
<feature type="transmembrane region" description="Helical" evidence="7">
    <location>
        <begin position="330"/>
        <end position="351"/>
    </location>
</feature>
<feature type="transmembrane region" description="Helical" evidence="7">
    <location>
        <begin position="35"/>
        <end position="55"/>
    </location>
</feature>
<dbReference type="GO" id="GO:0005886">
    <property type="term" value="C:plasma membrane"/>
    <property type="evidence" value="ECO:0007669"/>
    <property type="project" value="TreeGrafter"/>
</dbReference>
<accession>A0A2G7HDR1</accession>
<feature type="transmembrane region" description="Helical" evidence="7">
    <location>
        <begin position="111"/>
        <end position="132"/>
    </location>
</feature>
<dbReference type="Proteomes" id="UP000231322">
    <property type="component" value="Unassembled WGS sequence"/>
</dbReference>
<feature type="transmembrane region" description="Helical" evidence="7">
    <location>
        <begin position="298"/>
        <end position="318"/>
    </location>
</feature>
<comment type="caution">
    <text evidence="8">The sequence shown here is derived from an EMBL/GenBank/DDBJ whole genome shotgun (WGS) entry which is preliminary data.</text>
</comment>
<keyword evidence="4 7" id="KW-0812">Transmembrane</keyword>
<dbReference type="InterPro" id="IPR006043">
    <property type="entry name" value="NCS2"/>
</dbReference>
<sequence length="446" mass="48015">MGGRGIKEKDEGEVENKFNSLFNIKKYNTTVKGEILAGFTSFFAIVYIIAVNASILSDAGLPLEGAIIATVLSSFIGCILVGVISNAPLILVPGMGVNALFSYTIVGSMGLSWQQALAAVFVSGVVFSIIAFTRFSKTLIESIPTSLKEAITVGIGVLITFIGLQKSGIVIGSTTTFVALGHFNNPLVYVTFINLIITLILFIKNVPGNFLISMIVGTIISYFFGLIDMAKLTFSNFSLGAYKEVFFKMDFSSATSITFWIAVFSLTLVLVFENLGLLHAHINVMLKEENKFKTSFKACSLSAITCGFFGTSPTVATIETAAGITAGGKTGLTSIFTGILFLLSLFLLPIIRIIPNSAISPILIVIGGLMIKNILSINFNDFSEGFPAFLIIVMIPLTFSIVDGMAFGFICYPIVKLAGKKSKEISYAMYIISLMFLLNFILHTVS</sequence>
<feature type="transmembrane region" description="Helical" evidence="7">
    <location>
        <begin position="389"/>
        <end position="415"/>
    </location>
</feature>
<keyword evidence="9" id="KW-1185">Reference proteome</keyword>
<evidence type="ECO:0000256" key="6">
    <source>
        <dbReference type="ARBA" id="ARBA00023136"/>
    </source>
</evidence>
<protein>
    <submittedName>
        <fullName evidence="8">Permease</fullName>
    </submittedName>
</protein>
<dbReference type="EMBL" id="PEIK01000012">
    <property type="protein sequence ID" value="PIH03235.1"/>
    <property type="molecule type" value="Genomic_DNA"/>
</dbReference>